<gene>
    <name evidence="10" type="primary">folK</name>
    <name evidence="10" type="ORF">DCF17_20575</name>
</gene>
<dbReference type="EC" id="2.7.6.3" evidence="3"/>
<evidence type="ECO:0000256" key="7">
    <source>
        <dbReference type="ARBA" id="ARBA00022840"/>
    </source>
</evidence>
<protein>
    <recommendedName>
        <fullName evidence="3">2-amino-4-hydroxy-6-hydroxymethyldihydropteridine diphosphokinase</fullName>
        <ecNumber evidence="3">2.7.6.3</ecNumber>
    </recommendedName>
</protein>
<reference evidence="11" key="1">
    <citation type="submission" date="2018-04" db="EMBL/GenBank/DDBJ databases">
        <authorList>
            <person name="Cornet L."/>
        </authorList>
    </citation>
    <scope>NUCLEOTIDE SEQUENCE [LARGE SCALE GENOMIC DNA]</scope>
</reference>
<dbReference type="PANTHER" id="PTHR43071:SF1">
    <property type="entry name" value="2-AMINO-4-HYDROXY-6-HYDROXYMETHYLDIHYDROPTERIDINE PYROPHOSPHOKINASE"/>
    <property type="match status" value="1"/>
</dbReference>
<name>A0A2W4VSG1_9CYAN</name>
<dbReference type="Pfam" id="PF01288">
    <property type="entry name" value="HPPK"/>
    <property type="match status" value="1"/>
</dbReference>
<dbReference type="GO" id="GO:0046656">
    <property type="term" value="P:folic acid biosynthetic process"/>
    <property type="evidence" value="ECO:0007669"/>
    <property type="project" value="UniProtKB-KW"/>
</dbReference>
<evidence type="ECO:0000256" key="3">
    <source>
        <dbReference type="ARBA" id="ARBA00013253"/>
    </source>
</evidence>
<dbReference type="Proteomes" id="UP000249081">
    <property type="component" value="Unassembled WGS sequence"/>
</dbReference>
<comment type="caution">
    <text evidence="10">The sequence shown here is derived from an EMBL/GenBank/DDBJ whole genome shotgun (WGS) entry which is preliminary data.</text>
</comment>
<evidence type="ECO:0000256" key="6">
    <source>
        <dbReference type="ARBA" id="ARBA00022777"/>
    </source>
</evidence>
<organism evidence="10 11">
    <name type="scientific">Shackletoniella antarctica</name>
    <dbReference type="NCBI Taxonomy" id="268115"/>
    <lineage>
        <taxon>Bacteria</taxon>
        <taxon>Bacillati</taxon>
        <taxon>Cyanobacteriota</taxon>
        <taxon>Cyanophyceae</taxon>
        <taxon>Oculatellales</taxon>
        <taxon>Oculatellaceae</taxon>
        <taxon>Shackletoniella</taxon>
    </lineage>
</organism>
<evidence type="ECO:0000256" key="1">
    <source>
        <dbReference type="ARBA" id="ARBA00000198"/>
    </source>
</evidence>
<dbReference type="PANTHER" id="PTHR43071">
    <property type="entry name" value="2-AMINO-4-HYDROXY-6-HYDROXYMETHYLDIHYDROPTERIDINE PYROPHOSPHOKINASE"/>
    <property type="match status" value="1"/>
</dbReference>
<comment type="catalytic activity">
    <reaction evidence="1">
        <text>6-hydroxymethyl-7,8-dihydropterin + ATP = (7,8-dihydropterin-6-yl)methyl diphosphate + AMP + H(+)</text>
        <dbReference type="Rhea" id="RHEA:11412"/>
        <dbReference type="ChEBI" id="CHEBI:15378"/>
        <dbReference type="ChEBI" id="CHEBI:30616"/>
        <dbReference type="ChEBI" id="CHEBI:44841"/>
        <dbReference type="ChEBI" id="CHEBI:72950"/>
        <dbReference type="ChEBI" id="CHEBI:456215"/>
        <dbReference type="EC" id="2.7.6.3"/>
    </reaction>
</comment>
<evidence type="ECO:0000313" key="11">
    <source>
        <dbReference type="Proteomes" id="UP000249081"/>
    </source>
</evidence>
<evidence type="ECO:0000256" key="2">
    <source>
        <dbReference type="ARBA" id="ARBA00005051"/>
    </source>
</evidence>
<dbReference type="PROSITE" id="PS00794">
    <property type="entry name" value="HPPK"/>
    <property type="match status" value="1"/>
</dbReference>
<dbReference type="GO" id="GO:0005524">
    <property type="term" value="F:ATP binding"/>
    <property type="evidence" value="ECO:0007669"/>
    <property type="project" value="UniProtKB-KW"/>
</dbReference>
<proteinExistence type="predicted"/>
<dbReference type="InterPro" id="IPR035907">
    <property type="entry name" value="Hppk_sf"/>
</dbReference>
<dbReference type="GO" id="GO:0046654">
    <property type="term" value="P:tetrahydrofolate biosynthetic process"/>
    <property type="evidence" value="ECO:0007669"/>
    <property type="project" value="UniProtKB-UniPathway"/>
</dbReference>
<keyword evidence="8" id="KW-0289">Folate biosynthesis</keyword>
<feature type="domain" description="7,8-dihydro-6-hydroxymethylpterin-pyrophosphokinase" evidence="9">
    <location>
        <begin position="89"/>
        <end position="100"/>
    </location>
</feature>
<dbReference type="NCBIfam" id="TIGR01498">
    <property type="entry name" value="folK"/>
    <property type="match status" value="1"/>
</dbReference>
<dbReference type="SUPFAM" id="SSF55083">
    <property type="entry name" value="6-hydroxymethyl-7,8-dihydropterin pyrophosphokinase, HPPK"/>
    <property type="match status" value="1"/>
</dbReference>
<comment type="pathway">
    <text evidence="2">Cofactor biosynthesis; tetrahydrofolate biosynthesis; 2-amino-4-hydroxy-6-hydroxymethyl-7,8-dihydropteridine diphosphate from 7,8-dihydroneopterin triphosphate: step 4/4.</text>
</comment>
<reference evidence="10 11" key="2">
    <citation type="submission" date="2018-06" db="EMBL/GenBank/DDBJ databases">
        <title>Metagenomic assembly of (sub)arctic Cyanobacteria and their associated microbiome from non-axenic cultures.</title>
        <authorList>
            <person name="Baurain D."/>
        </authorList>
    </citation>
    <scope>NUCLEOTIDE SEQUENCE [LARGE SCALE GENOMIC DNA]</scope>
    <source>
        <strain evidence="10">ULC041bin1</strain>
    </source>
</reference>
<dbReference type="UniPathway" id="UPA00077">
    <property type="reaction ID" value="UER00155"/>
</dbReference>
<evidence type="ECO:0000256" key="4">
    <source>
        <dbReference type="ARBA" id="ARBA00022679"/>
    </source>
</evidence>
<keyword evidence="6 10" id="KW-0418">Kinase</keyword>
<evidence type="ECO:0000313" key="10">
    <source>
        <dbReference type="EMBL" id="PZO34337.1"/>
    </source>
</evidence>
<keyword evidence="7" id="KW-0067">ATP-binding</keyword>
<dbReference type="CDD" id="cd00483">
    <property type="entry name" value="HPPK"/>
    <property type="match status" value="1"/>
</dbReference>
<dbReference type="AlphaFoldDB" id="A0A2W4VSG1"/>
<accession>A0A2W4VSG1</accession>
<dbReference type="InterPro" id="IPR000550">
    <property type="entry name" value="Hppk"/>
</dbReference>
<dbReference type="Gene3D" id="3.30.70.560">
    <property type="entry name" value="7,8-Dihydro-6-hydroxymethylpterin-pyrophosphokinase HPPK"/>
    <property type="match status" value="1"/>
</dbReference>
<dbReference type="GO" id="GO:0003848">
    <property type="term" value="F:2-amino-4-hydroxy-6-hydroxymethyldihydropteridine diphosphokinase activity"/>
    <property type="evidence" value="ECO:0007669"/>
    <property type="project" value="UniProtKB-EC"/>
</dbReference>
<evidence type="ECO:0000256" key="5">
    <source>
        <dbReference type="ARBA" id="ARBA00022741"/>
    </source>
</evidence>
<dbReference type="EMBL" id="QBMN01000210">
    <property type="protein sequence ID" value="PZO34337.1"/>
    <property type="molecule type" value="Genomic_DNA"/>
</dbReference>
<keyword evidence="4" id="KW-0808">Transferase</keyword>
<keyword evidence="5" id="KW-0547">Nucleotide-binding</keyword>
<sequence length="167" mass="18236">MAAIPCAIALGSNLGDSRQILHQALSTLHNPPTIELVAQSSVYQTVAIGPPQPDILNACALLNTTLSAQALLHQLLETEQQFGRVRRDRWGPRTLDLDLIFYGQQIIIEPALHIPHPLLRVRAFVLVPLAEIAPHWRDPVSGQSVQILCQAVDRSGVQRLGQISGKA</sequence>
<evidence type="ECO:0000259" key="9">
    <source>
        <dbReference type="PROSITE" id="PS00794"/>
    </source>
</evidence>
<dbReference type="GO" id="GO:0016301">
    <property type="term" value="F:kinase activity"/>
    <property type="evidence" value="ECO:0007669"/>
    <property type="project" value="UniProtKB-KW"/>
</dbReference>
<evidence type="ECO:0000256" key="8">
    <source>
        <dbReference type="ARBA" id="ARBA00022909"/>
    </source>
</evidence>